<accession>A0A2H0UM05</accession>
<proteinExistence type="predicted"/>
<protein>
    <recommendedName>
        <fullName evidence="1">Methyltransferase type 11 domain-containing protein</fullName>
    </recommendedName>
</protein>
<dbReference type="Proteomes" id="UP000229526">
    <property type="component" value="Unassembled WGS sequence"/>
</dbReference>
<comment type="caution">
    <text evidence="2">The sequence shown here is derived from an EMBL/GenBank/DDBJ whole genome shotgun (WGS) entry which is preliminary data.</text>
</comment>
<dbReference type="Gene3D" id="3.40.50.150">
    <property type="entry name" value="Vaccinia Virus protein VP39"/>
    <property type="match status" value="1"/>
</dbReference>
<sequence>MEQKIRLHLGCGEKYLPGYINIDYPADQHSVMKVRADKYADLRELSYPDNSVDEVRSHHVFEHFNRAEALKMLSRWRRWLKPGGVLLIETPDFEGCIWKFFFSGRKRRLELIRHIFGSQEAAWADHLDGWYARKYRFVLSSFGFTKVRIRRYSNSVSQRKFPRFRFIANFLGDLLPDSMYKKYGGHKLPNIEVTAVKSDKFIDERVVAREVLSRYLVGREGAPLLDVWLKDFE</sequence>
<dbReference type="CDD" id="cd02440">
    <property type="entry name" value="AdoMet_MTases"/>
    <property type="match status" value="1"/>
</dbReference>
<dbReference type="InterPro" id="IPR013216">
    <property type="entry name" value="Methyltransf_11"/>
</dbReference>
<organism evidence="2 3">
    <name type="scientific">Candidatus Harrisonbacteria bacterium CG10_big_fil_rev_8_21_14_0_10_49_15</name>
    <dbReference type="NCBI Taxonomy" id="1974587"/>
    <lineage>
        <taxon>Bacteria</taxon>
        <taxon>Candidatus Harrisoniibacteriota</taxon>
    </lineage>
</organism>
<evidence type="ECO:0000313" key="2">
    <source>
        <dbReference type="EMBL" id="PIR87420.1"/>
    </source>
</evidence>
<dbReference type="AlphaFoldDB" id="A0A2H0UM05"/>
<reference evidence="3" key="1">
    <citation type="submission" date="2017-09" db="EMBL/GenBank/DDBJ databases">
        <title>Depth-based differentiation of microbial function through sediment-hosted aquifers and enrichment of novel symbionts in the deep terrestrial subsurface.</title>
        <authorList>
            <person name="Probst A.J."/>
            <person name="Ladd B."/>
            <person name="Jarett J.K."/>
            <person name="Geller-Mcgrath D.E."/>
            <person name="Sieber C.M.K."/>
            <person name="Emerson J.B."/>
            <person name="Anantharaman K."/>
            <person name="Thomas B.C."/>
            <person name="Malmstrom R."/>
            <person name="Stieglmeier M."/>
            <person name="Klingl A."/>
            <person name="Woyke T."/>
            <person name="Ryan C.M."/>
            <person name="Banfield J.F."/>
        </authorList>
    </citation>
    <scope>NUCLEOTIDE SEQUENCE [LARGE SCALE GENOMIC DNA]</scope>
</reference>
<feature type="domain" description="Methyltransferase type 11" evidence="1">
    <location>
        <begin position="22"/>
        <end position="88"/>
    </location>
</feature>
<evidence type="ECO:0000313" key="3">
    <source>
        <dbReference type="Proteomes" id="UP000229526"/>
    </source>
</evidence>
<dbReference type="SUPFAM" id="SSF53335">
    <property type="entry name" value="S-adenosyl-L-methionine-dependent methyltransferases"/>
    <property type="match status" value="1"/>
</dbReference>
<dbReference type="EMBL" id="PFBD01000003">
    <property type="protein sequence ID" value="PIR87420.1"/>
    <property type="molecule type" value="Genomic_DNA"/>
</dbReference>
<dbReference type="InterPro" id="IPR029063">
    <property type="entry name" value="SAM-dependent_MTases_sf"/>
</dbReference>
<name>A0A2H0UM05_9BACT</name>
<dbReference type="Pfam" id="PF08241">
    <property type="entry name" value="Methyltransf_11"/>
    <property type="match status" value="1"/>
</dbReference>
<gene>
    <name evidence="2" type="ORF">COU11_00635</name>
</gene>
<dbReference type="GO" id="GO:0008757">
    <property type="term" value="F:S-adenosylmethionine-dependent methyltransferase activity"/>
    <property type="evidence" value="ECO:0007669"/>
    <property type="project" value="InterPro"/>
</dbReference>
<evidence type="ECO:0000259" key="1">
    <source>
        <dbReference type="Pfam" id="PF08241"/>
    </source>
</evidence>